<organism evidence="3 4">
    <name type="scientific">Leeuwenhoekiella aequorea</name>
    <dbReference type="NCBI Taxonomy" id="283736"/>
    <lineage>
        <taxon>Bacteria</taxon>
        <taxon>Pseudomonadati</taxon>
        <taxon>Bacteroidota</taxon>
        <taxon>Flavobacteriia</taxon>
        <taxon>Flavobacteriales</taxon>
        <taxon>Flavobacteriaceae</taxon>
        <taxon>Leeuwenhoekiella</taxon>
    </lineage>
</organism>
<protein>
    <submittedName>
        <fullName evidence="3">Xanthine/CO dehydrogenase XdhC/CoxF family maturation factor</fullName>
    </submittedName>
</protein>
<dbReference type="RefSeq" id="WP_128758380.1">
    <property type="nucleotide sequence ID" value="NZ_QOVM01000006.1"/>
</dbReference>
<dbReference type="Gene3D" id="3.40.50.720">
    <property type="entry name" value="NAD(P)-binding Rossmann-like Domain"/>
    <property type="match status" value="1"/>
</dbReference>
<evidence type="ECO:0000259" key="2">
    <source>
        <dbReference type="Pfam" id="PF13478"/>
    </source>
</evidence>
<feature type="domain" description="XdhC Rossmann" evidence="2">
    <location>
        <begin position="179"/>
        <end position="322"/>
    </location>
</feature>
<dbReference type="EMBL" id="QOVM01000006">
    <property type="protein sequence ID" value="RXG21105.1"/>
    <property type="molecule type" value="Genomic_DNA"/>
</dbReference>
<sequence length="343" mass="38411">MTHEFKKIVENAFTYYTKGTSCVLATVVHLEGSSYRKPGVRMLIAEDGMMTGAVSGGCVEKEVLFQAATVFKTNLPKMMTYDGRYRLGCEGILYILIEPFSINEQFYKSISADLEKREPIKIASYYSLDIENPILDLGSVIQLSNGNVIKTNPNSDESKIEIQDTLLYFQQELSPLFQLFLFGAEHDAVQLGQLAALMGWEVTVIASFKDQKELKHFPGVTNLLHINPEESHTLSIDENSAVVLMNHNYATDLNFLLHILEKNPVYIGSLGSVKRREKLFNDLIEYRPEKADLFIDKIYGPAGLDIGAITPQEIANSIISEITAVLRNKEIKSLRDIPGSIHA</sequence>
<keyword evidence="4" id="KW-1185">Reference proteome</keyword>
<evidence type="ECO:0000313" key="3">
    <source>
        <dbReference type="EMBL" id="RXG21105.1"/>
    </source>
</evidence>
<dbReference type="InterPro" id="IPR003777">
    <property type="entry name" value="XdhC_CoxI"/>
</dbReference>
<reference evidence="3 4" key="1">
    <citation type="submission" date="2018-07" db="EMBL/GenBank/DDBJ databases">
        <title>Leeuwenhoekiella genomics.</title>
        <authorList>
            <person name="Tahon G."/>
            <person name="Willems A."/>
        </authorList>
    </citation>
    <scope>NUCLEOTIDE SEQUENCE [LARGE SCALE GENOMIC DNA]</scope>
    <source>
        <strain evidence="3 4">LMG 22550</strain>
    </source>
</reference>
<proteinExistence type="predicted"/>
<accession>A0A4Q0P432</accession>
<dbReference type="Pfam" id="PF13478">
    <property type="entry name" value="XdhC_C"/>
    <property type="match status" value="1"/>
</dbReference>
<dbReference type="PANTHER" id="PTHR30388:SF6">
    <property type="entry name" value="XANTHINE DEHYDROGENASE SUBUNIT A-RELATED"/>
    <property type="match status" value="1"/>
</dbReference>
<evidence type="ECO:0000313" key="4">
    <source>
        <dbReference type="Proteomes" id="UP000289238"/>
    </source>
</evidence>
<feature type="domain" description="XdhC- CoxI" evidence="1">
    <location>
        <begin position="18"/>
        <end position="82"/>
    </location>
</feature>
<comment type="caution">
    <text evidence="3">The sequence shown here is derived from an EMBL/GenBank/DDBJ whole genome shotgun (WGS) entry which is preliminary data.</text>
</comment>
<gene>
    <name evidence="3" type="ORF">DSM00_2622</name>
</gene>
<dbReference type="OrthoDB" id="9773039at2"/>
<dbReference type="Proteomes" id="UP000289238">
    <property type="component" value="Unassembled WGS sequence"/>
</dbReference>
<dbReference type="AlphaFoldDB" id="A0A4Q0P432"/>
<dbReference type="InterPro" id="IPR052698">
    <property type="entry name" value="MoCofactor_Util/Proc"/>
</dbReference>
<name>A0A4Q0P432_9FLAO</name>
<dbReference type="InterPro" id="IPR027051">
    <property type="entry name" value="XdhC_Rossmann_dom"/>
</dbReference>
<evidence type="ECO:0000259" key="1">
    <source>
        <dbReference type="Pfam" id="PF02625"/>
    </source>
</evidence>
<dbReference type="Pfam" id="PF02625">
    <property type="entry name" value="XdhC_CoxI"/>
    <property type="match status" value="1"/>
</dbReference>
<dbReference type="PANTHER" id="PTHR30388">
    <property type="entry name" value="ALDEHYDE OXIDOREDUCTASE MOLYBDENUM COFACTOR ASSEMBLY PROTEIN"/>
    <property type="match status" value="1"/>
</dbReference>